<proteinExistence type="predicted"/>
<sequence length="1503" mass="170120">MDHKYKFGARSQSFPQRPSIINQELGDEQHGYNRCSSDVLGRGEKQPLHLSDSTESAKKPRDWTSSDGYLHLSNSRGDQPSGITQPCNVYAEEKQLFFRLSDEDKKKVGIDARAKTIISMALPDEVFHSIMHLKTSKEMWETICVQYEGTTEIQETRKINLVRQYESFIAGKNESLSDVHQRFNCLIIDLRTVGRTYSNSEVLTKFLESLPESWDSYSICLKLTKDLHTLSLSTLYGILLNYEQSNLLKKNLVKDSKDSKSTPVALVSSEIIPSQRSTLTITELDSESEDLSDPDLSEFDESLALLTNSFKRFARKSNFRRSKPLSLTEKPKSTPVDKATATCYNCEKIGHFASECRSKKVFKPSTSRRSSDDKYHKLKNKYQKLKSYQRKGKGLIAEEHDWAESEESSSDDDEVANLCLMAEIKEEVEEPSEPSMSYISSQVSISTNPSLPEAERSRAVDVLTIDLYNALNDKTQAENKNVHLTQELERCHEKISELNLLEEKLKDQVIINEIISIEREQAIAALKAEKAHVEKWCKSSTKISEIIKPQTPESDRTGLDTKSTDKGKSILLPQKATRKAKLKVPSKPSAKQSSSSVIEIFDLCPPKLKIDLKPSRSEEMKIPPRSQEKSLLGLGPAHLKLAKPSTSDPKTIFRYRKCYHCGFTDHIASKCPTATEADKIAKVKKNASKAKKVTKAEKSTKVKNTTKGSKGIWYLDSGCSRHMTGQRNLLTEYKEEKGPSVTFGGNGKGYTQGFGVLSNGTTTFRRVAYVDGLKHNLLSISQLCDKDYEVRFTKKACSVVNEKGKLALSGHRRENVYVIDMDSTITDNLCFLSKASSDVNWLWHKRLSHLNFKTLNSLSSKELVSGLPQHSYAKESLCSACEKGKQTKASFKSKQVSSVTSPLQLLHMDLFGPINIQSIAGKKYTLVIVDEYSRYTWVIFLRCKSDTPEELISFVKKMEVLNNLTVRSIRSDHGTEFKNSSLNNFFENKGISHNFSSVKHLSKTESLIIKRFGKTAYELFVGRKPSINFLHIFGCQCFILNNRDQLGKFDPKADDGIFLGYSSISKAYRVFNKRRQTVEETIHVTFDETRSANSKPIADNEELNAWMLSHYRETEPSFPNYQHSDPPAADDDPNIIHPTAESTSWVSAEPLNTLLPSNLPSFENLSSESTQQLIADEPQSSSSVNIPIVDPTSELSNNAPAQRWTKDHPIDQILGDPDAVWNLVPRPSDKTVIDTKWVFRNKLDEHGTVTRNKARLVAQGYRQEEGIDYDETFAPVARLEAIRLFLAYAVYKDFIVYQMDVKSAFLNGKLNEEVYVEQPPGFYDPKHPNYVYKLDKALYGLKQAPRAWYDTLSSFLVSENFERGKIDNTLFFRKIKGHIILVQIYVDDIIFGSTNPSLCTRFAERMKKEYKMSMMGELTYFLGLQIKQFDKGTFISQGKYVKDMLKKFDLTQTSAMKTPMAPPLTLNKDPSGKPVNVTAYRGMIGSLLYLTASRPDIMYSTYI</sequence>
<evidence type="ECO:0000313" key="1">
    <source>
        <dbReference type="EMBL" id="KAI3746438.1"/>
    </source>
</evidence>
<accession>A0ACB9DIE5</accession>
<comment type="caution">
    <text evidence="1">The sequence shown here is derived from an EMBL/GenBank/DDBJ whole genome shotgun (WGS) entry which is preliminary data.</text>
</comment>
<reference evidence="1 2" key="2">
    <citation type="journal article" date="2022" name="Mol. Ecol. Resour.">
        <title>The genomes of chicory, endive, great burdock and yacon provide insights into Asteraceae paleo-polyploidization history and plant inulin production.</title>
        <authorList>
            <person name="Fan W."/>
            <person name="Wang S."/>
            <person name="Wang H."/>
            <person name="Wang A."/>
            <person name="Jiang F."/>
            <person name="Liu H."/>
            <person name="Zhao H."/>
            <person name="Xu D."/>
            <person name="Zhang Y."/>
        </authorList>
    </citation>
    <scope>NUCLEOTIDE SEQUENCE [LARGE SCALE GENOMIC DNA]</scope>
    <source>
        <strain evidence="2">cv. Niubang</strain>
    </source>
</reference>
<organism evidence="1 2">
    <name type="scientific">Arctium lappa</name>
    <name type="common">Greater burdock</name>
    <name type="synonym">Lappa major</name>
    <dbReference type="NCBI Taxonomy" id="4217"/>
    <lineage>
        <taxon>Eukaryota</taxon>
        <taxon>Viridiplantae</taxon>
        <taxon>Streptophyta</taxon>
        <taxon>Embryophyta</taxon>
        <taxon>Tracheophyta</taxon>
        <taxon>Spermatophyta</taxon>
        <taxon>Magnoliopsida</taxon>
        <taxon>eudicotyledons</taxon>
        <taxon>Gunneridae</taxon>
        <taxon>Pentapetalae</taxon>
        <taxon>asterids</taxon>
        <taxon>campanulids</taxon>
        <taxon>Asterales</taxon>
        <taxon>Asteraceae</taxon>
        <taxon>Carduoideae</taxon>
        <taxon>Cardueae</taxon>
        <taxon>Arctiinae</taxon>
        <taxon>Arctium</taxon>
    </lineage>
</organism>
<reference evidence="2" key="1">
    <citation type="journal article" date="2022" name="Mol. Ecol. Resour.">
        <title>The genomes of chicory, endive, great burdock and yacon provide insights into Asteraceae palaeo-polyploidization history and plant inulin production.</title>
        <authorList>
            <person name="Fan W."/>
            <person name="Wang S."/>
            <person name="Wang H."/>
            <person name="Wang A."/>
            <person name="Jiang F."/>
            <person name="Liu H."/>
            <person name="Zhao H."/>
            <person name="Xu D."/>
            <person name="Zhang Y."/>
        </authorList>
    </citation>
    <scope>NUCLEOTIDE SEQUENCE [LARGE SCALE GENOMIC DNA]</scope>
    <source>
        <strain evidence="2">cv. Niubang</strain>
    </source>
</reference>
<dbReference type="EMBL" id="CM042049">
    <property type="protein sequence ID" value="KAI3746438.1"/>
    <property type="molecule type" value="Genomic_DNA"/>
</dbReference>
<evidence type="ECO:0000313" key="2">
    <source>
        <dbReference type="Proteomes" id="UP001055879"/>
    </source>
</evidence>
<dbReference type="Proteomes" id="UP001055879">
    <property type="component" value="Linkage Group LG03"/>
</dbReference>
<protein>
    <submittedName>
        <fullName evidence="1">Uncharacterized protein</fullName>
    </submittedName>
</protein>
<gene>
    <name evidence="1" type="ORF">L6452_08871</name>
</gene>
<name>A0ACB9DIE5_ARCLA</name>
<keyword evidence="2" id="KW-1185">Reference proteome</keyword>